<comment type="catalytic activity">
    <reaction evidence="7">
        <text>O-phospho-L-tyrosyl-[protein] + H2O = L-tyrosyl-[protein] + phosphate</text>
        <dbReference type="Rhea" id="RHEA:10684"/>
        <dbReference type="Rhea" id="RHEA-COMP:10136"/>
        <dbReference type="Rhea" id="RHEA-COMP:20101"/>
        <dbReference type="ChEBI" id="CHEBI:15377"/>
        <dbReference type="ChEBI" id="CHEBI:43474"/>
        <dbReference type="ChEBI" id="CHEBI:46858"/>
        <dbReference type="ChEBI" id="CHEBI:61978"/>
        <dbReference type="EC" id="3.1.3.48"/>
    </reaction>
</comment>
<dbReference type="InterPro" id="IPR036196">
    <property type="entry name" value="Ptyr_pPase_sf"/>
</dbReference>
<dbReference type="InterPro" id="IPR050438">
    <property type="entry name" value="LMW_PTPase"/>
</dbReference>
<keyword evidence="12" id="KW-1185">Reference proteome</keyword>
<dbReference type="InterPro" id="IPR023485">
    <property type="entry name" value="Ptyr_pPase"/>
</dbReference>
<dbReference type="CDD" id="cd16343">
    <property type="entry name" value="LMWPTP"/>
    <property type="match status" value="1"/>
</dbReference>
<dbReference type="GO" id="GO:0004726">
    <property type="term" value="F:non-membrane spanning protein tyrosine phosphatase activity"/>
    <property type="evidence" value="ECO:0007669"/>
    <property type="project" value="InterPro"/>
</dbReference>
<dbReference type="PANTHER" id="PTHR11717:SF7">
    <property type="entry name" value="LOW MOLECULAR WEIGHT PHOSPHOTYROSINE PROTEIN PHOSPHATASE"/>
    <property type="match status" value="1"/>
</dbReference>
<accession>A0A166SRA2</accession>
<dbReference type="InterPro" id="IPR002115">
    <property type="entry name" value="Tyr_Pase_low_mol_wt_mml"/>
</dbReference>
<evidence type="ECO:0000256" key="1">
    <source>
        <dbReference type="ARBA" id="ARBA00000032"/>
    </source>
</evidence>
<evidence type="ECO:0000256" key="4">
    <source>
        <dbReference type="ARBA" id="ARBA00022490"/>
    </source>
</evidence>
<dbReference type="SUPFAM" id="SSF52788">
    <property type="entry name" value="Phosphotyrosine protein phosphatases I"/>
    <property type="match status" value="1"/>
</dbReference>
<evidence type="ECO:0000259" key="10">
    <source>
        <dbReference type="SMART" id="SM00226"/>
    </source>
</evidence>
<organism evidence="11 12">
    <name type="scientific">Colletotrichum tofieldiae</name>
    <dbReference type="NCBI Taxonomy" id="708197"/>
    <lineage>
        <taxon>Eukaryota</taxon>
        <taxon>Fungi</taxon>
        <taxon>Dikarya</taxon>
        <taxon>Ascomycota</taxon>
        <taxon>Pezizomycotina</taxon>
        <taxon>Sordariomycetes</taxon>
        <taxon>Hypocreomycetidae</taxon>
        <taxon>Glomerellales</taxon>
        <taxon>Glomerellaceae</taxon>
        <taxon>Colletotrichum</taxon>
        <taxon>Colletotrichum spaethianum species complex</taxon>
    </lineage>
</organism>
<feature type="active site" description="Proton donor" evidence="8">
    <location>
        <position position="157"/>
    </location>
</feature>
<evidence type="ECO:0000256" key="6">
    <source>
        <dbReference type="ARBA" id="ARBA00022912"/>
    </source>
</evidence>
<keyword evidence="4" id="KW-0963">Cytoplasm</keyword>
<evidence type="ECO:0000256" key="3">
    <source>
        <dbReference type="ARBA" id="ARBA00011063"/>
    </source>
</evidence>
<gene>
    <name evidence="11" type="ORF">CT0861_03012</name>
</gene>
<name>A0A166SRA2_9PEZI</name>
<feature type="non-terminal residue" evidence="11">
    <location>
        <position position="1"/>
    </location>
</feature>
<feature type="domain" description="Phosphotyrosine protein phosphatase I" evidence="10">
    <location>
        <begin position="30"/>
        <end position="183"/>
    </location>
</feature>
<dbReference type="STRING" id="708197.A0A166SRA2"/>
<dbReference type="PRINTS" id="PR00720">
    <property type="entry name" value="MAMMALPTPASE"/>
</dbReference>
<feature type="active site" description="Nucleophile" evidence="8">
    <location>
        <position position="36"/>
    </location>
</feature>
<dbReference type="GO" id="GO:0005737">
    <property type="term" value="C:cytoplasm"/>
    <property type="evidence" value="ECO:0007669"/>
    <property type="project" value="UniProtKB-SubCell"/>
</dbReference>
<dbReference type="GO" id="GO:0003993">
    <property type="term" value="F:acid phosphatase activity"/>
    <property type="evidence" value="ECO:0007669"/>
    <property type="project" value="UniProtKB-EC"/>
</dbReference>
<evidence type="ECO:0000256" key="8">
    <source>
        <dbReference type="PIRSR" id="PIRSR617867-1"/>
    </source>
</evidence>
<evidence type="ECO:0000256" key="2">
    <source>
        <dbReference type="ARBA" id="ARBA00004496"/>
    </source>
</evidence>
<feature type="active site" evidence="8">
    <location>
        <position position="42"/>
    </location>
</feature>
<keyword evidence="6" id="KW-0904">Protein phosphatase</keyword>
<feature type="region of interest" description="Disordered" evidence="9">
    <location>
        <begin position="1"/>
        <end position="24"/>
    </location>
</feature>
<dbReference type="EMBL" id="LFIV01000079">
    <property type="protein sequence ID" value="KZL71085.1"/>
    <property type="molecule type" value="Genomic_DNA"/>
</dbReference>
<dbReference type="AlphaFoldDB" id="A0A166SRA2"/>
<sequence>LNKVSFRNATKTLPHTQPNPALPNMTEQPVSVLFVCLGNICRSTMAEGVFRNIAQKPPYKGLISKVDSCGTAAYHVGDPPDSRTMATLEDHGITDYHHAGRKVSPSDFNKFDYIFAMDRSNLRDLQNLQQRGNPDSKAKVMLFGEFSGGRRPEVVDDPYYGGDEGFSKAYEQCTRFSGNFLKHVFPNIDPKA</sequence>
<dbReference type="FunFam" id="3.40.50.2300:FF:000105">
    <property type="entry name" value="Low molecular weight phosphotyrosine protein"/>
    <property type="match status" value="1"/>
</dbReference>
<evidence type="ECO:0000256" key="9">
    <source>
        <dbReference type="SAM" id="MobiDB-lite"/>
    </source>
</evidence>
<comment type="caution">
    <text evidence="11">The sequence shown here is derived from an EMBL/GenBank/DDBJ whole genome shotgun (WGS) entry which is preliminary data.</text>
</comment>
<evidence type="ECO:0000256" key="5">
    <source>
        <dbReference type="ARBA" id="ARBA00022801"/>
    </source>
</evidence>
<protein>
    <submittedName>
        <fullName evidence="11">Phosphotyrosine protein phosphatase</fullName>
    </submittedName>
</protein>
<keyword evidence="5" id="KW-0378">Hydrolase</keyword>
<evidence type="ECO:0000313" key="11">
    <source>
        <dbReference type="EMBL" id="KZL71085.1"/>
    </source>
</evidence>
<comment type="catalytic activity">
    <reaction evidence="1">
        <text>a phosphate monoester + H2O = an alcohol + phosphate</text>
        <dbReference type="Rhea" id="RHEA:15017"/>
        <dbReference type="ChEBI" id="CHEBI:15377"/>
        <dbReference type="ChEBI" id="CHEBI:30879"/>
        <dbReference type="ChEBI" id="CHEBI:43474"/>
        <dbReference type="ChEBI" id="CHEBI:67140"/>
        <dbReference type="EC" id="3.1.3.2"/>
    </reaction>
</comment>
<proteinExistence type="inferred from homology"/>
<comment type="subcellular location">
    <subcellularLocation>
        <location evidence="2">Cytoplasm</location>
    </subcellularLocation>
</comment>
<dbReference type="Proteomes" id="UP000076552">
    <property type="component" value="Unassembled WGS sequence"/>
</dbReference>
<evidence type="ECO:0000313" key="12">
    <source>
        <dbReference type="Proteomes" id="UP000076552"/>
    </source>
</evidence>
<reference evidence="11 12" key="1">
    <citation type="submission" date="2015-06" db="EMBL/GenBank/DDBJ databases">
        <title>Survival trade-offs in plant roots during colonization by closely related pathogenic and mutualistic fungi.</title>
        <authorList>
            <person name="Hacquard S."/>
            <person name="Kracher B."/>
            <person name="Hiruma K."/>
            <person name="Weinman A."/>
            <person name="Muench P."/>
            <person name="Garrido Oter R."/>
            <person name="Ver Loren van Themaat E."/>
            <person name="Dallerey J.-F."/>
            <person name="Damm U."/>
            <person name="Henrissat B."/>
            <person name="Lespinet O."/>
            <person name="Thon M."/>
            <person name="Kemen E."/>
            <person name="McHardy A.C."/>
            <person name="Schulze-Lefert P."/>
            <person name="O'Connell R.J."/>
        </authorList>
    </citation>
    <scope>NUCLEOTIDE SEQUENCE [LARGE SCALE GENOMIC DNA]</scope>
    <source>
        <strain evidence="11 12">0861</strain>
    </source>
</reference>
<dbReference type="SMART" id="SM00226">
    <property type="entry name" value="LMWPc"/>
    <property type="match status" value="1"/>
</dbReference>
<dbReference type="Pfam" id="PF01451">
    <property type="entry name" value="LMWPc"/>
    <property type="match status" value="1"/>
</dbReference>
<dbReference type="PRINTS" id="PR00719">
    <property type="entry name" value="LMWPTPASE"/>
</dbReference>
<dbReference type="InterPro" id="IPR017867">
    <property type="entry name" value="Tyr_phospatase_low_mol_wt"/>
</dbReference>
<dbReference type="Gene3D" id="3.40.50.2300">
    <property type="match status" value="1"/>
</dbReference>
<comment type="similarity">
    <text evidence="3">Belongs to the low molecular weight phosphotyrosine protein phosphatase family.</text>
</comment>
<evidence type="ECO:0000256" key="7">
    <source>
        <dbReference type="ARBA" id="ARBA00051722"/>
    </source>
</evidence>
<dbReference type="PANTHER" id="PTHR11717">
    <property type="entry name" value="LOW MOLECULAR WEIGHT PROTEIN TYROSINE PHOSPHATASE"/>
    <property type="match status" value="1"/>
</dbReference>